<reference evidence="4 5" key="1">
    <citation type="journal article" date="2016" name="Nat. Commun.">
        <title>Thousands of microbial genomes shed light on interconnected biogeochemical processes in an aquifer system.</title>
        <authorList>
            <person name="Anantharaman K."/>
            <person name="Brown C.T."/>
            <person name="Hug L.A."/>
            <person name="Sharon I."/>
            <person name="Castelle C.J."/>
            <person name="Probst A.J."/>
            <person name="Thomas B.C."/>
            <person name="Singh A."/>
            <person name="Wilkins M.J."/>
            <person name="Karaoz U."/>
            <person name="Brodie E.L."/>
            <person name="Williams K.H."/>
            <person name="Hubbard S.S."/>
            <person name="Banfield J.F."/>
        </authorList>
    </citation>
    <scope>NUCLEOTIDE SEQUENCE [LARGE SCALE GENOMIC DNA]</scope>
</reference>
<dbReference type="InterPro" id="IPR051910">
    <property type="entry name" value="ComF/GntX_DNA_util-trans"/>
</dbReference>
<dbReference type="Pfam" id="PF18912">
    <property type="entry name" value="DZR_2"/>
    <property type="match status" value="1"/>
</dbReference>
<dbReference type="SUPFAM" id="SSF53271">
    <property type="entry name" value="PRTase-like"/>
    <property type="match status" value="1"/>
</dbReference>
<accession>A0A1F6BD10</accession>
<evidence type="ECO:0000256" key="1">
    <source>
        <dbReference type="ARBA" id="ARBA00008007"/>
    </source>
</evidence>
<gene>
    <name evidence="4" type="ORF">A2363_00135</name>
</gene>
<evidence type="ECO:0000259" key="3">
    <source>
        <dbReference type="Pfam" id="PF18912"/>
    </source>
</evidence>
<evidence type="ECO:0000259" key="2">
    <source>
        <dbReference type="Pfam" id="PF00156"/>
    </source>
</evidence>
<feature type="domain" description="Phosphoribosyltransferase" evidence="2">
    <location>
        <begin position="128"/>
        <end position="220"/>
    </location>
</feature>
<comment type="similarity">
    <text evidence="1">Belongs to the ComF/GntX family.</text>
</comment>
<dbReference type="AlphaFoldDB" id="A0A1F6BD10"/>
<evidence type="ECO:0000313" key="5">
    <source>
        <dbReference type="Proteomes" id="UP000176186"/>
    </source>
</evidence>
<sequence>MNILDVFFPKRCVACGRIGTYFCDACRVKIRPILDNERICPMCGRSAFGGVTHPNCRTRYGIDGLTSFFHYDGPVRKAVKALKYRYVSDLAKEFVGLIRIPEQVGNDSILVPIPLHGIRYRQRGFNQAEVLGRAVAQRLHIPVRTDILRRARATPPQAEIKKREDRIKNMKNSFSIHNSLFLIHNSRIVLFDDVCTTGATLRNAASALKRAGAHHIWAMTIAR</sequence>
<dbReference type="Pfam" id="PF00156">
    <property type="entry name" value="Pribosyltran"/>
    <property type="match status" value="1"/>
</dbReference>
<feature type="domain" description="Double zinc ribbon" evidence="3">
    <location>
        <begin position="3"/>
        <end position="56"/>
    </location>
</feature>
<dbReference type="CDD" id="cd06223">
    <property type="entry name" value="PRTases_typeI"/>
    <property type="match status" value="1"/>
</dbReference>
<dbReference type="STRING" id="1798401.A2363_00135"/>
<organism evidence="4 5">
    <name type="scientific">Candidatus Gottesmanbacteria bacterium RIFOXYB1_FULL_47_11</name>
    <dbReference type="NCBI Taxonomy" id="1798401"/>
    <lineage>
        <taxon>Bacteria</taxon>
        <taxon>Candidatus Gottesmaniibacteriota</taxon>
    </lineage>
</organism>
<proteinExistence type="inferred from homology"/>
<evidence type="ECO:0000313" key="4">
    <source>
        <dbReference type="EMBL" id="OGG34836.1"/>
    </source>
</evidence>
<dbReference type="PANTHER" id="PTHR47505:SF1">
    <property type="entry name" value="DNA UTILIZATION PROTEIN YHGH"/>
    <property type="match status" value="1"/>
</dbReference>
<dbReference type="Gene3D" id="3.40.50.2020">
    <property type="match status" value="1"/>
</dbReference>
<evidence type="ECO:0008006" key="6">
    <source>
        <dbReference type="Google" id="ProtNLM"/>
    </source>
</evidence>
<dbReference type="PANTHER" id="PTHR47505">
    <property type="entry name" value="DNA UTILIZATION PROTEIN YHGH"/>
    <property type="match status" value="1"/>
</dbReference>
<dbReference type="InterPro" id="IPR044005">
    <property type="entry name" value="DZR_2"/>
</dbReference>
<protein>
    <recommendedName>
        <fullName evidence="6">Double zinc ribbon domain-containing protein</fullName>
    </recommendedName>
</protein>
<comment type="caution">
    <text evidence="4">The sequence shown here is derived from an EMBL/GenBank/DDBJ whole genome shotgun (WGS) entry which is preliminary data.</text>
</comment>
<dbReference type="InterPro" id="IPR000836">
    <property type="entry name" value="PRTase_dom"/>
</dbReference>
<name>A0A1F6BD10_9BACT</name>
<dbReference type="Proteomes" id="UP000176186">
    <property type="component" value="Unassembled WGS sequence"/>
</dbReference>
<dbReference type="EMBL" id="MFKE01000020">
    <property type="protein sequence ID" value="OGG34836.1"/>
    <property type="molecule type" value="Genomic_DNA"/>
</dbReference>
<dbReference type="InterPro" id="IPR029057">
    <property type="entry name" value="PRTase-like"/>
</dbReference>